<dbReference type="RefSeq" id="WP_060595232.1">
    <property type="nucleotide sequence ID" value="NZ_CP031419.1"/>
</dbReference>
<dbReference type="EMBL" id="LN868941">
    <property type="protein sequence ID" value="CRY84543.1"/>
    <property type="molecule type" value="Genomic_DNA"/>
</dbReference>
<evidence type="ECO:0000256" key="1">
    <source>
        <dbReference type="SAM" id="Phobius"/>
    </source>
</evidence>
<dbReference type="AlphaFoldDB" id="A0A0H5PAW1"/>
<organism evidence="2 3">
    <name type="scientific">Nocardia farcinica</name>
    <dbReference type="NCBI Taxonomy" id="37329"/>
    <lineage>
        <taxon>Bacteria</taxon>
        <taxon>Bacillati</taxon>
        <taxon>Actinomycetota</taxon>
        <taxon>Actinomycetes</taxon>
        <taxon>Mycobacteriales</taxon>
        <taxon>Nocardiaceae</taxon>
        <taxon>Nocardia</taxon>
    </lineage>
</organism>
<reference evidence="3" key="1">
    <citation type="submission" date="2015-03" db="EMBL/GenBank/DDBJ databases">
        <authorList>
            <consortium name="Pathogen Informatics"/>
        </authorList>
    </citation>
    <scope>NUCLEOTIDE SEQUENCE [LARGE SCALE GENOMIC DNA]</scope>
    <source>
        <strain evidence="3">NCTC11134</strain>
        <plasmid evidence="3">4</plasmid>
    </source>
</reference>
<sequence>MIRKILNKLFPLTMFVAAAAIGSSLYTAVQRRAWLDVAGLLVSGTVLFCIARFHRGDSRAWWRTPDYEARHAAFVETLTDLTRTGPYTAWHAGTRQWLSVTVCTAPFTAIFSGYRYFEVIVRDAPEPALAFGADIEFDYVTTRCFLVFRRNPLIDIQVTGELVDPRTGDRHPVSDGPRGTLHAVITRMRTPLAARLAGSSDIEALLELLATAEPRERH</sequence>
<keyword evidence="2" id="KW-0614">Plasmid</keyword>
<keyword evidence="1" id="KW-1133">Transmembrane helix</keyword>
<proteinExistence type="predicted"/>
<evidence type="ECO:0000313" key="3">
    <source>
        <dbReference type="Proteomes" id="UP000057820"/>
    </source>
</evidence>
<keyword evidence="1" id="KW-0812">Transmembrane</keyword>
<evidence type="ECO:0000313" key="2">
    <source>
        <dbReference type="EMBL" id="CRY84543.1"/>
    </source>
</evidence>
<accession>A0A0H5PAW1</accession>
<geneLocation type="plasmid" evidence="2">
    <name>4</name>
</geneLocation>
<dbReference type="Proteomes" id="UP000057820">
    <property type="component" value="Plasmid 4"/>
</dbReference>
<protein>
    <submittedName>
        <fullName evidence="2">Uncharacterized protein</fullName>
    </submittedName>
</protein>
<gene>
    <name evidence="2" type="ORF">ERS450000_06085</name>
</gene>
<dbReference type="KEGG" id="nfr:ERS450000_06085"/>
<keyword evidence="1" id="KW-0472">Membrane</keyword>
<feature type="transmembrane region" description="Helical" evidence="1">
    <location>
        <begin position="9"/>
        <end position="27"/>
    </location>
</feature>
<name>A0A0H5PAW1_NOCFR</name>
<feature type="transmembrane region" description="Helical" evidence="1">
    <location>
        <begin position="33"/>
        <end position="53"/>
    </location>
</feature>